<organism evidence="2 3">
    <name type="scientific">Pigmentiphaga litoralis</name>
    <dbReference type="NCBI Taxonomy" id="516702"/>
    <lineage>
        <taxon>Bacteria</taxon>
        <taxon>Pseudomonadati</taxon>
        <taxon>Pseudomonadota</taxon>
        <taxon>Betaproteobacteria</taxon>
        <taxon>Burkholderiales</taxon>
        <taxon>Alcaligenaceae</taxon>
        <taxon>Pigmentiphaga</taxon>
    </lineage>
</organism>
<dbReference type="RefSeq" id="WP_179587549.1">
    <property type="nucleotide sequence ID" value="NZ_JACBYR010000001.1"/>
</dbReference>
<dbReference type="EMBL" id="JACBYR010000001">
    <property type="protein sequence ID" value="NYE83776.1"/>
    <property type="molecule type" value="Genomic_DNA"/>
</dbReference>
<evidence type="ECO:0000313" key="2">
    <source>
        <dbReference type="EMBL" id="NYE83776.1"/>
    </source>
</evidence>
<dbReference type="Proteomes" id="UP000542125">
    <property type="component" value="Unassembled WGS sequence"/>
</dbReference>
<keyword evidence="3" id="KW-1185">Reference proteome</keyword>
<feature type="transmembrane region" description="Helical" evidence="1">
    <location>
        <begin position="79"/>
        <end position="96"/>
    </location>
</feature>
<keyword evidence="1" id="KW-1133">Transmembrane helix</keyword>
<feature type="transmembrane region" description="Helical" evidence="1">
    <location>
        <begin position="40"/>
        <end position="59"/>
    </location>
</feature>
<keyword evidence="1" id="KW-0472">Membrane</keyword>
<gene>
    <name evidence="2" type="ORF">FHW18_003047</name>
</gene>
<protein>
    <submittedName>
        <fullName evidence="2">ABC-type uncharacterized transport system permease subunit</fullName>
    </submittedName>
</protein>
<reference evidence="2 3" key="1">
    <citation type="submission" date="2020-07" db="EMBL/GenBank/DDBJ databases">
        <title>Genomic Encyclopedia of Type Strains, Phase IV (KMG-V): Genome sequencing to study the core and pangenomes of soil and plant-associated prokaryotes.</title>
        <authorList>
            <person name="Whitman W."/>
        </authorList>
    </citation>
    <scope>NUCLEOTIDE SEQUENCE [LARGE SCALE GENOMIC DNA]</scope>
    <source>
        <strain evidence="2 3">SAS40</strain>
    </source>
</reference>
<keyword evidence="1" id="KW-0812">Transmembrane</keyword>
<accession>A0A7Y9LPB3</accession>
<comment type="caution">
    <text evidence="2">The sequence shown here is derived from an EMBL/GenBank/DDBJ whole genome shotgun (WGS) entry which is preliminary data.</text>
</comment>
<feature type="transmembrane region" description="Helical" evidence="1">
    <location>
        <begin position="143"/>
        <end position="161"/>
    </location>
</feature>
<sequence>MPDPARSSDLLPRPERPPSPALVPAIPLSPAVSGLSSGKASLVLAAVFALAALAIGLLTPNVMPLGFLEEGGPVENGTIFLYLASVACVIMTRMPGLTRTDKLALCVVLLSLAAREADLHKAMFGISILKARFYNRYGSLEQIVMAVVTLLPALLSMLWLIRRGARRWWDAVVSRRAPALTLMTFLVIIVLAKAFDRTPVTLVSTGLMASVPATMRTLLQSFEEIFELMLPLLVMLAVIQSVLIRATPASPEEAGARDWSVRVHIRRNRQNRYEPHIELEAKWGGSRQSCMIPPTTDFDTPEAGTAHALEWVATWQRLNGQGRLE</sequence>
<feature type="transmembrane region" description="Helical" evidence="1">
    <location>
        <begin position="173"/>
        <end position="195"/>
    </location>
</feature>
<dbReference type="AlphaFoldDB" id="A0A7Y9LPB3"/>
<name>A0A7Y9LPB3_9BURK</name>
<evidence type="ECO:0000313" key="3">
    <source>
        <dbReference type="Proteomes" id="UP000542125"/>
    </source>
</evidence>
<evidence type="ECO:0000256" key="1">
    <source>
        <dbReference type="SAM" id="Phobius"/>
    </source>
</evidence>
<proteinExistence type="predicted"/>